<keyword evidence="12" id="KW-0325">Glycoprotein</keyword>
<feature type="transmembrane region" description="Helical" evidence="26">
    <location>
        <begin position="558"/>
        <end position="578"/>
    </location>
</feature>
<dbReference type="EMBL" id="OU895877">
    <property type="protein sequence ID" value="CAG9801300.1"/>
    <property type="molecule type" value="Genomic_DNA"/>
</dbReference>
<feature type="transmembrane region" description="Helical" evidence="26">
    <location>
        <begin position="71"/>
        <end position="92"/>
    </location>
</feature>
<feature type="transmembrane region" description="Helical" evidence="26">
    <location>
        <begin position="528"/>
        <end position="552"/>
    </location>
</feature>
<dbReference type="FunFam" id="1.20.1250.20:FF:000067">
    <property type="entry name" value="sialin isoform X2"/>
    <property type="match status" value="1"/>
</dbReference>
<dbReference type="AlphaFoldDB" id="A0A9N9RQ79"/>
<evidence type="ECO:0000256" key="8">
    <source>
        <dbReference type="ARBA" id="ARBA00022847"/>
    </source>
</evidence>
<feature type="domain" description="Major facilitator superfamily (MFS) profile" evidence="27">
    <location>
        <begin position="17"/>
        <end position="444"/>
    </location>
</feature>
<comment type="catalytic activity">
    <reaction evidence="17">
        <text>N-acetylneuraminate(in) + H(+)(in) = N-acetylneuraminate(out) + H(+)(out)</text>
        <dbReference type="Rhea" id="RHEA:28987"/>
        <dbReference type="ChEBI" id="CHEBI:15378"/>
        <dbReference type="ChEBI" id="CHEBI:35418"/>
    </reaction>
    <physiologicalReaction direction="right-to-left" evidence="17">
        <dbReference type="Rhea" id="RHEA:28989"/>
    </physiologicalReaction>
</comment>
<evidence type="ECO:0000256" key="26">
    <source>
        <dbReference type="SAM" id="Phobius"/>
    </source>
</evidence>
<evidence type="ECO:0000256" key="12">
    <source>
        <dbReference type="ARBA" id="ARBA00023180"/>
    </source>
</evidence>
<evidence type="ECO:0000313" key="28">
    <source>
        <dbReference type="EMBL" id="CAG9801300.1"/>
    </source>
</evidence>
<keyword evidence="14" id="KW-0968">Cytoplasmic vesicle</keyword>
<feature type="transmembrane region" description="Helical" evidence="26">
    <location>
        <begin position="755"/>
        <end position="775"/>
    </location>
</feature>
<dbReference type="InterPro" id="IPR020846">
    <property type="entry name" value="MFS_dom"/>
</dbReference>
<keyword evidence="13" id="KW-0458">Lysosome</keyword>
<keyword evidence="29" id="KW-1185">Reference proteome</keyword>
<dbReference type="GO" id="GO:0006820">
    <property type="term" value="P:monoatomic anion transport"/>
    <property type="evidence" value="ECO:0007669"/>
    <property type="project" value="TreeGrafter"/>
</dbReference>
<comment type="catalytic activity">
    <reaction evidence="18">
        <text>N-acetyl-L-aspartyl-L-glutamate(out) = N-acetyl-L-aspartyl-L-glutamate(in)</text>
        <dbReference type="Rhea" id="RHEA:72599"/>
        <dbReference type="ChEBI" id="CHEBI:76931"/>
    </reaction>
    <physiologicalReaction direction="left-to-right" evidence="18">
        <dbReference type="Rhea" id="RHEA:72600"/>
    </physiologicalReaction>
</comment>
<comment type="subcellular location">
    <subcellularLocation>
        <location evidence="2">Basolateral cell membrane</location>
        <topology evidence="2">Multi-pass membrane protein</topology>
    </subcellularLocation>
    <subcellularLocation>
        <location evidence="3">Cytoplasmic vesicle</location>
        <location evidence="3">Secretory vesicle membrane</location>
        <topology evidence="3">Multi-pass membrane protein</topology>
    </subcellularLocation>
    <subcellularLocation>
        <location evidence="1">Cytoplasmic vesicle</location>
        <location evidence="1">Secretory vesicle</location>
        <location evidence="1">Synaptic vesicle membrane</location>
    </subcellularLocation>
    <subcellularLocation>
        <location evidence="4">Lysosome membrane</location>
    </subcellularLocation>
</comment>
<dbReference type="PROSITE" id="PS50850">
    <property type="entry name" value="MFS"/>
    <property type="match status" value="1"/>
</dbReference>
<proteinExistence type="predicted"/>
<feature type="transmembrane region" description="Helical" evidence="26">
    <location>
        <begin position="420"/>
        <end position="439"/>
    </location>
</feature>
<evidence type="ECO:0000256" key="2">
    <source>
        <dbReference type="ARBA" id="ARBA00004554"/>
    </source>
</evidence>
<comment type="catalytic activity">
    <reaction evidence="16">
        <text>L-aspartate(out) = L-aspartate(in)</text>
        <dbReference type="Rhea" id="RHEA:66332"/>
        <dbReference type="ChEBI" id="CHEBI:29991"/>
    </reaction>
    <physiologicalReaction direction="left-to-right" evidence="16">
        <dbReference type="Rhea" id="RHEA:66333"/>
    </physiologicalReaction>
</comment>
<dbReference type="GO" id="GO:0030672">
    <property type="term" value="C:synaptic vesicle membrane"/>
    <property type="evidence" value="ECO:0007669"/>
    <property type="project" value="UniProtKB-SubCell"/>
</dbReference>
<feature type="transmembrane region" description="Helical" evidence="26">
    <location>
        <begin position="621"/>
        <end position="644"/>
    </location>
</feature>
<feature type="transmembrane region" description="Helical" evidence="26">
    <location>
        <begin position="162"/>
        <end position="182"/>
    </location>
</feature>
<gene>
    <name evidence="28" type="ORF">CHIRRI_LOCUS4231</name>
</gene>
<feature type="transmembrane region" description="Helical" evidence="26">
    <location>
        <begin position="130"/>
        <end position="150"/>
    </location>
</feature>
<evidence type="ECO:0000256" key="9">
    <source>
        <dbReference type="ARBA" id="ARBA00022989"/>
    </source>
</evidence>
<evidence type="ECO:0000256" key="23">
    <source>
        <dbReference type="ARBA" id="ARBA00080244"/>
    </source>
</evidence>
<evidence type="ECO:0000256" key="24">
    <source>
        <dbReference type="ARBA" id="ARBA00081195"/>
    </source>
</evidence>
<keyword evidence="10" id="KW-0770">Synapse</keyword>
<evidence type="ECO:0000256" key="3">
    <source>
        <dbReference type="ARBA" id="ARBA00004638"/>
    </source>
</evidence>
<feature type="transmembrane region" description="Helical" evidence="26">
    <location>
        <begin position="468"/>
        <end position="487"/>
    </location>
</feature>
<dbReference type="CDD" id="cd17318">
    <property type="entry name" value="MFS_SLC17"/>
    <property type="match status" value="1"/>
</dbReference>
<feature type="transmembrane region" description="Helical" evidence="26">
    <location>
        <begin position="189"/>
        <end position="208"/>
    </location>
</feature>
<comment type="function">
    <text evidence="21">Receptor for CM101, a polysaccharide produced by group B Streptococcus with antipathoangiogenic properties.</text>
</comment>
<dbReference type="SUPFAM" id="SSF103473">
    <property type="entry name" value="MFS general substrate transporter"/>
    <property type="match status" value="2"/>
</dbReference>
<evidence type="ECO:0000256" key="21">
    <source>
        <dbReference type="ARBA" id="ARBA00056891"/>
    </source>
</evidence>
<dbReference type="GO" id="GO:0016323">
    <property type="term" value="C:basolateral plasma membrane"/>
    <property type="evidence" value="ECO:0007669"/>
    <property type="project" value="UniProtKB-SubCell"/>
</dbReference>
<evidence type="ECO:0000256" key="17">
    <source>
        <dbReference type="ARBA" id="ARBA00050625"/>
    </source>
</evidence>
<evidence type="ECO:0000313" key="29">
    <source>
        <dbReference type="Proteomes" id="UP001153620"/>
    </source>
</evidence>
<evidence type="ECO:0000256" key="6">
    <source>
        <dbReference type="ARBA" id="ARBA00022475"/>
    </source>
</evidence>
<evidence type="ECO:0000256" key="13">
    <source>
        <dbReference type="ARBA" id="ARBA00023228"/>
    </source>
</evidence>
<comment type="catalytic activity">
    <reaction evidence="20">
        <text>D-glucuronate(out) + H(+)(out) = D-glucuronate(in) + H(+)(in)</text>
        <dbReference type="Rhea" id="RHEA:72591"/>
        <dbReference type="ChEBI" id="CHEBI:15378"/>
        <dbReference type="ChEBI" id="CHEBI:58720"/>
    </reaction>
    <physiologicalReaction direction="left-to-right" evidence="20">
        <dbReference type="Rhea" id="RHEA:72592"/>
    </physiologicalReaction>
</comment>
<dbReference type="OrthoDB" id="7777937at2759"/>
<feature type="transmembrane region" description="Helical" evidence="26">
    <location>
        <begin position="787"/>
        <end position="808"/>
    </location>
</feature>
<dbReference type="FunFam" id="1.20.1250.20:FF:000003">
    <property type="entry name" value="Solute carrier family 17 member 3"/>
    <property type="match status" value="2"/>
</dbReference>
<evidence type="ECO:0000256" key="14">
    <source>
        <dbReference type="ARBA" id="ARBA00023329"/>
    </source>
</evidence>
<feature type="transmembrane region" description="Helical" evidence="26">
    <location>
        <begin position="664"/>
        <end position="685"/>
    </location>
</feature>
<keyword evidence="5" id="KW-0813">Transport</keyword>
<name>A0A9N9RQ79_9DIPT</name>
<feature type="transmembrane region" description="Helical" evidence="26">
    <location>
        <begin position="697"/>
        <end position="716"/>
    </location>
</feature>
<evidence type="ECO:0000256" key="7">
    <source>
        <dbReference type="ARBA" id="ARBA00022692"/>
    </source>
</evidence>
<comment type="catalytic activity">
    <reaction evidence="19">
        <text>L-glutamate(out) = L-glutamate(in)</text>
        <dbReference type="Rhea" id="RHEA:66336"/>
        <dbReference type="ChEBI" id="CHEBI:29985"/>
    </reaction>
    <physiologicalReaction direction="left-to-right" evidence="19">
        <dbReference type="Rhea" id="RHEA:66337"/>
    </physiologicalReaction>
</comment>
<reference evidence="28" key="2">
    <citation type="submission" date="2022-10" db="EMBL/GenBank/DDBJ databases">
        <authorList>
            <consortium name="ENA_rothamsted_submissions"/>
            <consortium name="culmorum"/>
            <person name="King R."/>
        </authorList>
    </citation>
    <scope>NUCLEOTIDE SEQUENCE</scope>
</reference>
<dbReference type="Proteomes" id="UP001153620">
    <property type="component" value="Chromosome 1"/>
</dbReference>
<evidence type="ECO:0000256" key="20">
    <source>
        <dbReference type="ARBA" id="ARBA00051612"/>
    </source>
</evidence>
<reference evidence="28" key="1">
    <citation type="submission" date="2022-01" db="EMBL/GenBank/DDBJ databases">
        <authorList>
            <person name="King R."/>
        </authorList>
    </citation>
    <scope>NUCLEOTIDE SEQUENCE</scope>
</reference>
<keyword evidence="7 26" id="KW-0812">Transmembrane</keyword>
<evidence type="ECO:0000259" key="27">
    <source>
        <dbReference type="PROSITE" id="PS50850"/>
    </source>
</evidence>
<evidence type="ECO:0000256" key="11">
    <source>
        <dbReference type="ARBA" id="ARBA00023136"/>
    </source>
</evidence>
<keyword evidence="8" id="KW-0769">Symport</keyword>
<protein>
    <recommendedName>
        <fullName evidence="22">Sialin</fullName>
    </recommendedName>
    <alternativeName>
        <fullName evidence="25">H(+)/nitrate cotransporter</fullName>
    </alternativeName>
    <alternativeName>
        <fullName evidence="23">H(+)/sialic acid cotransporter</fullName>
    </alternativeName>
    <alternativeName>
        <fullName evidence="24">Vesicular excitatory amino acid transporter</fullName>
    </alternativeName>
</protein>
<dbReference type="PANTHER" id="PTHR11662">
    <property type="entry name" value="SOLUTE CARRIER FAMILY 17"/>
    <property type="match status" value="1"/>
</dbReference>
<evidence type="ECO:0000256" key="25">
    <source>
        <dbReference type="ARBA" id="ARBA00081925"/>
    </source>
</evidence>
<evidence type="ECO:0000256" key="4">
    <source>
        <dbReference type="ARBA" id="ARBA00004656"/>
    </source>
</evidence>
<evidence type="ECO:0000256" key="10">
    <source>
        <dbReference type="ARBA" id="ARBA00023018"/>
    </source>
</evidence>
<dbReference type="GO" id="GO:0005765">
    <property type="term" value="C:lysosomal membrane"/>
    <property type="evidence" value="ECO:0007669"/>
    <property type="project" value="UniProtKB-SubCell"/>
</dbReference>
<keyword evidence="9 26" id="KW-1133">Transmembrane helix</keyword>
<evidence type="ECO:0000256" key="18">
    <source>
        <dbReference type="ARBA" id="ARBA00051403"/>
    </source>
</evidence>
<dbReference type="InterPro" id="IPR011701">
    <property type="entry name" value="MFS"/>
</dbReference>
<evidence type="ECO:0000256" key="1">
    <source>
        <dbReference type="ARBA" id="ARBA00004432"/>
    </source>
</evidence>
<evidence type="ECO:0000256" key="5">
    <source>
        <dbReference type="ARBA" id="ARBA00022448"/>
    </source>
</evidence>
<dbReference type="InterPro" id="IPR050382">
    <property type="entry name" value="MFS_Na/Anion_cotransporter"/>
</dbReference>
<accession>A0A9N9RQ79</accession>
<dbReference type="Gene3D" id="1.20.1250.20">
    <property type="entry name" value="MFS general substrate transporter like domains"/>
    <property type="match status" value="4"/>
</dbReference>
<keyword evidence="6" id="KW-1003">Cell membrane</keyword>
<feature type="transmembrane region" description="Helical" evidence="26">
    <location>
        <begin position="295"/>
        <end position="317"/>
    </location>
</feature>
<feature type="transmembrane region" description="Helical" evidence="26">
    <location>
        <begin position="15"/>
        <end position="32"/>
    </location>
</feature>
<dbReference type="GO" id="GO:0046942">
    <property type="term" value="P:carboxylic acid transport"/>
    <property type="evidence" value="ECO:0007669"/>
    <property type="project" value="UniProtKB-ARBA"/>
</dbReference>
<evidence type="ECO:0000256" key="15">
    <source>
        <dbReference type="ARBA" id="ARBA00050101"/>
    </source>
</evidence>
<dbReference type="Pfam" id="PF07690">
    <property type="entry name" value="MFS_1"/>
    <property type="match status" value="2"/>
</dbReference>
<evidence type="ECO:0000256" key="19">
    <source>
        <dbReference type="ARBA" id="ARBA00051447"/>
    </source>
</evidence>
<sequence length="842" mass="93791">MSDLVDPTPFYLKKRYLIIFLIFIGYINLYTMRVNMSVAIVALTQNRTIIGVDGTKSYEQHFDWSSQQKGFALGAFFYGYIMTQFAGGVLATKFGGQWVFGLGIFGTAVMTLFTPLMTYQGITYLIISRVIQGVFSGMAFPAVNAVYAVWSPPLERSRSASYGISGIYVGTIIANLLSGWLGDNYGWEWIFYVFGAATIVWNVLWFLLVHSSPEHDPWITEGEKKFISESLKNQSGMKNVVKPPWKAIFTSYRVYAIAIAHFSYNWGYYTLLTQLPMYMRDILKNDLTKSGILSAVPYIVQTILIFITGYFADWLLVKKILTVTQVRKYFNNIALLGQMTFLLIAAFLTNTSAIIVCISLSVGLGALAMSGYLPNTIDIAPQFGSIILGLSNTFATIPGLVSPVLSGFIAVTPSADEYRIIFYITCGIYIVGAVVYGIFATAKVQPWALTEHSSTESTTRNDKETKNIFNFGLFGAAIFSALAPYMARHGIEYLIAIRIILGISSGFSFSSANDVLSRWIPLAERSRSASFTTAGINFGTFMANFVSGYISISLGWEWIFYTFSITTIIWCIIWFFTVHRSPETDTWITATEKQFIINSLADKNGEKAVTKPPWKSLLTSLPLWAIIVAHSSYTWGFFTMMTQLPSYMDEVLHFNLKNSAVISSLPYLAFTLVAFSSGFLADWIFKKNFLTVTQIRKYFNNFALLCQMTFLLIAAFSTDKTIIVICIILSVGLGGFITSGIFANTLDIAPQFSSIIYGISSTFAVIPGMVSPPLSGFIAVTPNASEYQIIFLIACLIYLFGTVFYGIFASGDVQQWALTKSNSEDEQIKLETAESFKERNKK</sequence>
<dbReference type="InterPro" id="IPR036259">
    <property type="entry name" value="MFS_trans_sf"/>
</dbReference>
<organism evidence="28 29">
    <name type="scientific">Chironomus riparius</name>
    <dbReference type="NCBI Taxonomy" id="315576"/>
    <lineage>
        <taxon>Eukaryota</taxon>
        <taxon>Metazoa</taxon>
        <taxon>Ecdysozoa</taxon>
        <taxon>Arthropoda</taxon>
        <taxon>Hexapoda</taxon>
        <taxon>Insecta</taxon>
        <taxon>Pterygota</taxon>
        <taxon>Neoptera</taxon>
        <taxon>Endopterygota</taxon>
        <taxon>Diptera</taxon>
        <taxon>Nematocera</taxon>
        <taxon>Chironomoidea</taxon>
        <taxon>Chironomidae</taxon>
        <taxon>Chironominae</taxon>
        <taxon>Chironomus</taxon>
    </lineage>
</organism>
<evidence type="ECO:0000256" key="22">
    <source>
        <dbReference type="ARBA" id="ARBA00069713"/>
    </source>
</evidence>
<dbReference type="GO" id="GO:0015293">
    <property type="term" value="F:symporter activity"/>
    <property type="evidence" value="ECO:0007669"/>
    <property type="project" value="UniProtKB-KW"/>
</dbReference>
<evidence type="ECO:0000256" key="16">
    <source>
        <dbReference type="ARBA" id="ARBA00050554"/>
    </source>
</evidence>
<keyword evidence="11 26" id="KW-0472">Membrane</keyword>
<feature type="transmembrane region" description="Helical" evidence="26">
    <location>
        <begin position="98"/>
        <end position="118"/>
    </location>
</feature>
<comment type="catalytic activity">
    <reaction evidence="15">
        <text>2 nitrate(out) + H(+)(out) = 2 nitrate(in) + H(+)(in)</text>
        <dbReference type="Rhea" id="RHEA:71539"/>
        <dbReference type="ChEBI" id="CHEBI:15378"/>
        <dbReference type="ChEBI" id="CHEBI:17632"/>
    </reaction>
    <physiologicalReaction direction="left-to-right" evidence="15">
        <dbReference type="Rhea" id="RHEA:71540"/>
    </physiologicalReaction>
</comment>
<dbReference type="PANTHER" id="PTHR11662:SF455">
    <property type="entry name" value="GH23975P"/>
    <property type="match status" value="1"/>
</dbReference>
<feature type="transmembrane region" description="Helical" evidence="26">
    <location>
        <begin position="722"/>
        <end position="743"/>
    </location>
</feature>
<feature type="transmembrane region" description="Helical" evidence="26">
    <location>
        <begin position="385"/>
        <end position="408"/>
    </location>
</feature>
<feature type="transmembrane region" description="Helical" evidence="26">
    <location>
        <begin position="493"/>
        <end position="516"/>
    </location>
</feature>